<feature type="compositionally biased region" description="Polar residues" evidence="7">
    <location>
        <begin position="30"/>
        <end position="43"/>
    </location>
</feature>
<dbReference type="Proteomes" id="UP000001640">
    <property type="component" value="Chromosome 1"/>
</dbReference>
<dbReference type="HOGENOM" id="CLU_006987_0_0_1"/>
<dbReference type="PROSITE" id="PS50913">
    <property type="entry name" value="GRIP"/>
    <property type="match status" value="1"/>
</dbReference>
<sequence length="920" mass="106042">MLKHIHQIGKSLSDEIQKGLQDELGEVPTQEDQSAPPGTQSNGVMPELPREIQAKLRKFDKYEAKYPALLNAYKTERARNENIEKILAENTPISSLDDIDALPTFFHDLNSKHTLFNDEIKRLTKENNDAKQATDGDSLKELKKKHEEEIKELQTQLDLTKENTPVNTSNNEDNEELKKMFELKEQEYKSNISKLETEVEKINAELGAKEEQLVLERNGSQKEKAELLESYQKERDVLNEQLKATTEELKINIEKIESLEKQLKEKSIPPSGNGVEDVEAPQSDTEPSVSTTPISKSKKKRNKKKNKKQNALSTAETISQIEKEVPTNSSGELNIKYEALLKDYTELKTAHSNCQKWESQYNEVSEKLKDSKSLLEEMQALKNEHEKIQAELLDSKKALKSKSVEVEEVRDMLRDVGNELVEAKDQLKDSSKIDKEELTNARNEIEKLKKDNEAVVSTYRMKHVELTNKIDYLNNELTKFKASSDEQKKQLQESVNNANDIINKLKIENSNITSQFRDYNNLKNATIQKEKTIAYLEKQIKEYTEAKDKLNKEIDIQKKENIQLTNRLGLLKKENQNLHDNESKNSQSFENYLKENGKLSERLSILQEKYDTLQNLKSNSSEQNDTIKRQCEELNIKLKESNKRVISLEDELNDYTNIIQEKTRESETMRRLLADSQNDESSKYKELTDKLAYLTNEKSKLDSELALQSSRTTREIHDWKQANLELKSEMHSLRMREKELLSEIDTLNSLHDQMKRKSVANNEDSGELEKVTTNLKESLANADQKIRDLQASNVELMHLNNDVNKKLERITKNYRTISNQLNALKEGKEIPTRASRSNSAASTMSNHLAVNEPRRSPSSQNLEAATTETELEQNEKIAYIKNVLLGFLEHKEQRTQLLPVVSMLLQLDNTDERRLLQSLD</sequence>
<comment type="subcellular location">
    <subcellularLocation>
        <location evidence="2">Cytoplasm</location>
    </subcellularLocation>
    <subcellularLocation>
        <location evidence="1">Endomembrane system</location>
        <topology evidence="1">Peripheral membrane protein</topology>
    </subcellularLocation>
</comment>
<dbReference type="OMA" id="NIGQDHV"/>
<dbReference type="PANTHER" id="PTHR23157">
    <property type="entry name" value="GRIP AND COILED-COIL DOMAIN-CONTAINING PROTEIN 1"/>
    <property type="match status" value="1"/>
</dbReference>
<accession>G0V6Q8</accession>
<dbReference type="OrthoDB" id="1926336at2759"/>
<dbReference type="EMBL" id="HE576752">
    <property type="protein sequence ID" value="CCC67154.1"/>
    <property type="molecule type" value="Genomic_DNA"/>
</dbReference>
<keyword evidence="5" id="KW-0472">Membrane</keyword>
<gene>
    <name evidence="9" type="primary">NCAS0A05960</name>
    <name evidence="9" type="ordered locus">NCAS_0A05960</name>
</gene>
<dbReference type="SMART" id="SM00755">
    <property type="entry name" value="Grip"/>
    <property type="match status" value="1"/>
</dbReference>
<reference evidence="9 10" key="1">
    <citation type="journal article" date="2011" name="Proc. Natl. Acad. Sci. U.S.A.">
        <title>Evolutionary erosion of yeast sex chromosomes by mating-type switching accidents.</title>
        <authorList>
            <person name="Gordon J.L."/>
            <person name="Armisen D."/>
            <person name="Proux-Wera E."/>
            <person name="Oheigeartaigh S.S."/>
            <person name="Byrne K.P."/>
            <person name="Wolfe K.H."/>
        </authorList>
    </citation>
    <scope>NUCLEOTIDE SEQUENCE [LARGE SCALE GENOMIC DNA]</scope>
    <source>
        <strain evidence="10">ATCC 76901 / BCRC 22586 / CBS 4309 / NBRC 1992 / NRRL Y-12630</strain>
    </source>
</reference>
<reference key="2">
    <citation type="submission" date="2011-08" db="EMBL/GenBank/DDBJ databases">
        <title>Genome sequence of Naumovozyma castellii.</title>
        <authorList>
            <person name="Gordon J.L."/>
            <person name="Armisen D."/>
            <person name="Proux-Wera E."/>
            <person name="OhEigeartaigh S.S."/>
            <person name="Byrne K.P."/>
            <person name="Wolfe K.H."/>
        </authorList>
    </citation>
    <scope>NUCLEOTIDE SEQUENCE</scope>
    <source>
        <strain>Type strain:CBS 4309</strain>
    </source>
</reference>
<proteinExistence type="predicted"/>
<evidence type="ECO:0000256" key="5">
    <source>
        <dbReference type="ARBA" id="ARBA00023136"/>
    </source>
</evidence>
<evidence type="ECO:0000313" key="9">
    <source>
        <dbReference type="EMBL" id="CCC67154.1"/>
    </source>
</evidence>
<feature type="region of interest" description="Disordered" evidence="7">
    <location>
        <begin position="830"/>
        <end position="869"/>
    </location>
</feature>
<feature type="compositionally biased region" description="Polar residues" evidence="7">
    <location>
        <begin position="282"/>
        <end position="294"/>
    </location>
</feature>
<dbReference type="eggNOG" id="ENOG502S0A5">
    <property type="taxonomic scope" value="Eukaryota"/>
</dbReference>
<dbReference type="GeneID" id="96900635"/>
<dbReference type="InterPro" id="IPR000237">
    <property type="entry name" value="GRIP_dom"/>
</dbReference>
<dbReference type="InterPro" id="IPR051952">
    <property type="entry name" value="Golgi-autophagy_related"/>
</dbReference>
<dbReference type="PANTHER" id="PTHR23157:SF25">
    <property type="entry name" value="GRIP AND COILED-COIL DOMAIN-CONTAINING PROTEIN 1"/>
    <property type="match status" value="1"/>
</dbReference>
<feature type="coiled-coil region" evidence="6">
    <location>
        <begin position="347"/>
        <end position="458"/>
    </location>
</feature>
<evidence type="ECO:0000313" key="10">
    <source>
        <dbReference type="Proteomes" id="UP000001640"/>
    </source>
</evidence>
<feature type="region of interest" description="Disordered" evidence="7">
    <location>
        <begin position="14"/>
        <end position="47"/>
    </location>
</feature>
<evidence type="ECO:0000256" key="3">
    <source>
        <dbReference type="ARBA" id="ARBA00022490"/>
    </source>
</evidence>
<evidence type="ECO:0000256" key="6">
    <source>
        <dbReference type="SAM" id="Coils"/>
    </source>
</evidence>
<dbReference type="InParanoid" id="G0V6Q8"/>
<dbReference type="KEGG" id="ncs:NCAS_0A05960"/>
<evidence type="ECO:0000256" key="4">
    <source>
        <dbReference type="ARBA" id="ARBA00023054"/>
    </source>
</evidence>
<evidence type="ECO:0000256" key="2">
    <source>
        <dbReference type="ARBA" id="ARBA00004496"/>
    </source>
</evidence>
<dbReference type="STRING" id="1064592.G0V6Q8"/>
<evidence type="ECO:0000256" key="7">
    <source>
        <dbReference type="SAM" id="MobiDB-lite"/>
    </source>
</evidence>
<feature type="domain" description="GRIP" evidence="8">
    <location>
        <begin position="870"/>
        <end position="918"/>
    </location>
</feature>
<dbReference type="AlphaFoldDB" id="G0V6Q8"/>
<evidence type="ECO:0000259" key="8">
    <source>
        <dbReference type="PROSITE" id="PS50913"/>
    </source>
</evidence>
<dbReference type="RefSeq" id="XP_003673537.1">
    <property type="nucleotide sequence ID" value="XM_003673489.1"/>
</dbReference>
<feature type="compositionally biased region" description="Low complexity" evidence="7">
    <location>
        <begin position="832"/>
        <end position="846"/>
    </location>
</feature>
<dbReference type="GO" id="GO:0005794">
    <property type="term" value="C:Golgi apparatus"/>
    <property type="evidence" value="ECO:0007669"/>
    <property type="project" value="TreeGrafter"/>
</dbReference>
<evidence type="ECO:0000256" key="1">
    <source>
        <dbReference type="ARBA" id="ARBA00004184"/>
    </source>
</evidence>
<name>G0V6Q8_NAUCA</name>
<feature type="compositionally biased region" description="Polar residues" evidence="7">
    <location>
        <begin position="309"/>
        <end position="329"/>
    </location>
</feature>
<feature type="coiled-coil region" evidence="6">
    <location>
        <begin position="737"/>
        <end position="827"/>
    </location>
</feature>
<keyword evidence="4 6" id="KW-0175">Coiled coil</keyword>
<dbReference type="FunCoup" id="G0V6Q8">
    <property type="interactions" value="150"/>
</dbReference>
<organism evidence="9 10">
    <name type="scientific">Naumovozyma castellii</name>
    <name type="common">Yeast</name>
    <name type="synonym">Saccharomyces castellii</name>
    <dbReference type="NCBI Taxonomy" id="27288"/>
    <lineage>
        <taxon>Eukaryota</taxon>
        <taxon>Fungi</taxon>
        <taxon>Dikarya</taxon>
        <taxon>Ascomycota</taxon>
        <taxon>Saccharomycotina</taxon>
        <taxon>Saccharomycetes</taxon>
        <taxon>Saccharomycetales</taxon>
        <taxon>Saccharomycetaceae</taxon>
        <taxon>Naumovozyma</taxon>
    </lineage>
</organism>
<feature type="compositionally biased region" description="Basic residues" evidence="7">
    <location>
        <begin position="296"/>
        <end position="308"/>
    </location>
</feature>
<feature type="region of interest" description="Disordered" evidence="7">
    <location>
        <begin position="263"/>
        <end position="329"/>
    </location>
</feature>
<keyword evidence="10" id="KW-1185">Reference proteome</keyword>
<dbReference type="Pfam" id="PF01465">
    <property type="entry name" value="GRIP"/>
    <property type="match status" value="1"/>
</dbReference>
<keyword evidence="3" id="KW-0963">Cytoplasm</keyword>
<protein>
    <recommendedName>
        <fullName evidence="8">GRIP domain-containing protein</fullName>
    </recommendedName>
</protein>
<feature type="coiled-coil region" evidence="6">
    <location>
        <begin position="488"/>
        <end position="704"/>
    </location>
</feature>